<dbReference type="PANTHER" id="PTHR48100:SF1">
    <property type="entry name" value="HISTIDINE PHOSPHATASE FAMILY PROTEIN-RELATED"/>
    <property type="match status" value="1"/>
</dbReference>
<dbReference type="SUPFAM" id="SSF53254">
    <property type="entry name" value="Phosphoglycerate mutase-like"/>
    <property type="match status" value="1"/>
</dbReference>
<proteinExistence type="predicted"/>
<accession>A0ABP0E5H9</accession>
<dbReference type="Gene3D" id="3.40.50.1240">
    <property type="entry name" value="Phosphoglycerate mutase-like"/>
    <property type="match status" value="1"/>
</dbReference>
<dbReference type="InterPro" id="IPR029033">
    <property type="entry name" value="His_PPase_superfam"/>
</dbReference>
<evidence type="ECO:0000313" key="2">
    <source>
        <dbReference type="Proteomes" id="UP001497600"/>
    </source>
</evidence>
<dbReference type="CDD" id="cd07067">
    <property type="entry name" value="HP_PGM_like"/>
    <property type="match status" value="1"/>
</dbReference>
<dbReference type="InterPro" id="IPR013078">
    <property type="entry name" value="His_Pase_superF_clade-1"/>
</dbReference>
<evidence type="ECO:0008006" key="3">
    <source>
        <dbReference type="Google" id="ProtNLM"/>
    </source>
</evidence>
<name>A0ABP0E5H9_9ASCO</name>
<dbReference type="PANTHER" id="PTHR48100">
    <property type="entry name" value="BROAD-SPECIFICITY PHOSPHATASE YOR283W-RELATED"/>
    <property type="match status" value="1"/>
</dbReference>
<gene>
    <name evidence="1" type="ORF">CAAN4_A03312</name>
</gene>
<reference evidence="1 2" key="1">
    <citation type="submission" date="2024-01" db="EMBL/GenBank/DDBJ databases">
        <authorList>
            <consortium name="Genoscope - CEA"/>
            <person name="William W."/>
        </authorList>
    </citation>
    <scope>NUCLEOTIDE SEQUENCE [LARGE SCALE GENOMIC DNA]</scope>
    <source>
        <strain evidence="1 2">29B2s-10</strain>
    </source>
</reference>
<keyword evidence="2" id="KW-1185">Reference proteome</keyword>
<evidence type="ECO:0000313" key="1">
    <source>
        <dbReference type="EMBL" id="CAK7892531.1"/>
    </source>
</evidence>
<sequence length="334" mass="38079">MTLSLLIPTQNDYDDAHGDTSQEVVYREKIATLNEQRDATTQKLTHPWKFETVDGFFKQSRPETDDLVFNYATENFGRTMSWPDIVTKLQQLNESANSNECYKLLFLARHGQGYHNLCVEKYGVEQWATKWHNMETDGEIIIGPDPMLTPLGVDQAKENNQVWKQEIDSGAPIPSKFYVSPLQRSCRTLVGTWTGIKPEDKDPHPLVVESLRETLGVNICDKRSPRSVISERFSKHGFVIDDSVTEFDELYTETKRETLSEQSIRVNGFLQRIFDEDWDGSSLDKSKQLEHQFISTTSHAGTIRAFITVVGHRKFTISTGGMIPIVVKATRSLD</sequence>
<protein>
    <recommendedName>
        <fullName evidence="3">Phosphoglycerate mutase</fullName>
    </recommendedName>
</protein>
<dbReference type="SMART" id="SM00855">
    <property type="entry name" value="PGAM"/>
    <property type="match status" value="1"/>
</dbReference>
<organism evidence="1 2">
    <name type="scientific">[Candida] anglica</name>
    <dbReference type="NCBI Taxonomy" id="148631"/>
    <lineage>
        <taxon>Eukaryota</taxon>
        <taxon>Fungi</taxon>
        <taxon>Dikarya</taxon>
        <taxon>Ascomycota</taxon>
        <taxon>Saccharomycotina</taxon>
        <taxon>Pichiomycetes</taxon>
        <taxon>Debaryomycetaceae</taxon>
        <taxon>Kurtzmaniella</taxon>
    </lineage>
</organism>
<dbReference type="EMBL" id="OZ004253">
    <property type="protein sequence ID" value="CAK7892531.1"/>
    <property type="molecule type" value="Genomic_DNA"/>
</dbReference>
<dbReference type="Proteomes" id="UP001497600">
    <property type="component" value="Chromosome A"/>
</dbReference>
<dbReference type="InterPro" id="IPR050275">
    <property type="entry name" value="PGM_Phosphatase"/>
</dbReference>